<name>A0AAW8LU14_AGRTU</name>
<dbReference type="RefSeq" id="WP_209688973.1">
    <property type="nucleotide sequence ID" value="NZ_JAGIPM010000001.1"/>
</dbReference>
<organism evidence="1 2">
    <name type="scientific">Agrobacterium tumefaciens</name>
    <dbReference type="NCBI Taxonomy" id="358"/>
    <lineage>
        <taxon>Bacteria</taxon>
        <taxon>Pseudomonadati</taxon>
        <taxon>Pseudomonadota</taxon>
        <taxon>Alphaproteobacteria</taxon>
        <taxon>Hyphomicrobiales</taxon>
        <taxon>Rhizobiaceae</taxon>
        <taxon>Rhizobium/Agrobacterium group</taxon>
        <taxon>Agrobacterium</taxon>
        <taxon>Agrobacterium tumefaciens complex</taxon>
    </lineage>
</organism>
<evidence type="ECO:0000313" key="1">
    <source>
        <dbReference type="EMBL" id="MDR6702449.1"/>
    </source>
</evidence>
<accession>A0AAW8LU14</accession>
<protein>
    <submittedName>
        <fullName evidence="1">Uncharacterized protein</fullName>
    </submittedName>
</protein>
<dbReference type="AlphaFoldDB" id="A0AAW8LU14"/>
<dbReference type="EMBL" id="JAVDSW010000001">
    <property type="protein sequence ID" value="MDR6702449.1"/>
    <property type="molecule type" value="Genomic_DNA"/>
</dbReference>
<comment type="caution">
    <text evidence="1">The sequence shown here is derived from an EMBL/GenBank/DDBJ whole genome shotgun (WGS) entry which is preliminary data.</text>
</comment>
<reference evidence="1" key="1">
    <citation type="submission" date="2023-07" db="EMBL/GenBank/DDBJ databases">
        <title>Sorghum-associated microbial communities from plants grown in Nebraska, USA.</title>
        <authorList>
            <person name="Schachtman D."/>
        </authorList>
    </citation>
    <scope>NUCLEOTIDE SEQUENCE</scope>
    <source>
        <strain evidence="1">1457</strain>
    </source>
</reference>
<gene>
    <name evidence="1" type="ORF">J2W61_002277</name>
</gene>
<dbReference type="Proteomes" id="UP001265315">
    <property type="component" value="Unassembled WGS sequence"/>
</dbReference>
<sequence length="247" mass="27210">MSLKRGGAGWVVRVIRHDRSYGREMVERLGFVWQPDLGAVGAYTTGDAATALALLDSNDLKVVGDMGVEDEVRQAAAAISVTGDATEKLLTGNVIFVTAGVMEIPHEAATPALAPTDAMDAIPVMDTVTEMQTTEEKDSVTAGDTEIPVKRKRGRPAKAEGAMTAAERARRYRRKHAPSWQTRRVDLAASTFDRIERIMLETGLSADEVIYNAVIAAMPEYWEPFKAEHHFHRDARRLLHRVQANRS</sequence>
<proteinExistence type="predicted"/>
<evidence type="ECO:0000313" key="2">
    <source>
        <dbReference type="Proteomes" id="UP001265315"/>
    </source>
</evidence>